<proteinExistence type="predicted"/>
<accession>A0A388SY83</accession>
<comment type="caution">
    <text evidence="1">The sequence shown here is derived from an EMBL/GenBank/DDBJ whole genome shotgun (WGS) entry which is preliminary data.</text>
</comment>
<dbReference type="InterPro" id="IPR035315">
    <property type="entry name" value="DUF5372"/>
</dbReference>
<dbReference type="RefSeq" id="WP_116427105.1">
    <property type="nucleotide sequence ID" value="NZ_BGZL01000003.1"/>
</dbReference>
<gene>
    <name evidence="1" type="ORF">SSP531S_13480</name>
</gene>
<dbReference type="AlphaFoldDB" id="A0A388SY83"/>
<dbReference type="EMBL" id="BGZL01000003">
    <property type="protein sequence ID" value="GBP99944.1"/>
    <property type="molecule type" value="Genomic_DNA"/>
</dbReference>
<reference evidence="1 2" key="1">
    <citation type="submission" date="2018-07" db="EMBL/GenBank/DDBJ databases">
        <title>Whole Genome Shotgun Sequence of Streptomyces spongiicola strain 531S.</title>
        <authorList>
            <person name="Dohra H."/>
            <person name="Kodani S."/>
        </authorList>
    </citation>
    <scope>NUCLEOTIDE SEQUENCE [LARGE SCALE GENOMIC DNA]</scope>
    <source>
        <strain evidence="1 2">531S</strain>
    </source>
</reference>
<dbReference type="Proteomes" id="UP000265354">
    <property type="component" value="Unassembled WGS sequence"/>
</dbReference>
<name>A0A388SY83_9ACTN</name>
<evidence type="ECO:0000313" key="2">
    <source>
        <dbReference type="Proteomes" id="UP000265354"/>
    </source>
</evidence>
<sequence length="92" mass="10495">MRVTHPFHPLFGRELEFIERRQCWRGDRVYYFDEVGGRSRIPTEWTSEAPVDAFVVAAEGSCPFRTQDLVELAALVDRLRGSNRGTVGEIAP</sequence>
<organism evidence="1 2">
    <name type="scientific">Streptomyces spongiicola</name>
    <dbReference type="NCBI Taxonomy" id="1690221"/>
    <lineage>
        <taxon>Bacteria</taxon>
        <taxon>Bacillati</taxon>
        <taxon>Actinomycetota</taxon>
        <taxon>Actinomycetes</taxon>
        <taxon>Kitasatosporales</taxon>
        <taxon>Streptomycetaceae</taxon>
        <taxon>Streptomyces</taxon>
    </lineage>
</organism>
<evidence type="ECO:0000313" key="1">
    <source>
        <dbReference type="EMBL" id="GBP99944.1"/>
    </source>
</evidence>
<dbReference type="Pfam" id="PF17342">
    <property type="entry name" value="DUF5372"/>
    <property type="match status" value="1"/>
</dbReference>
<protein>
    <submittedName>
        <fullName evidence="1">Uncharacterized protein</fullName>
    </submittedName>
</protein>